<proteinExistence type="predicted"/>
<evidence type="ECO:0000313" key="2">
    <source>
        <dbReference type="EMBL" id="KAK7385429.1"/>
    </source>
</evidence>
<feature type="region of interest" description="Disordered" evidence="1">
    <location>
        <begin position="1"/>
        <end position="32"/>
    </location>
</feature>
<dbReference type="Proteomes" id="UP001386955">
    <property type="component" value="Unassembled WGS sequence"/>
</dbReference>
<protein>
    <submittedName>
        <fullName evidence="2">Uncharacterized protein</fullName>
    </submittedName>
</protein>
<name>A0AAN9RXX2_PSOTE</name>
<organism evidence="2 3">
    <name type="scientific">Psophocarpus tetragonolobus</name>
    <name type="common">Winged bean</name>
    <name type="synonym">Dolichos tetragonolobus</name>
    <dbReference type="NCBI Taxonomy" id="3891"/>
    <lineage>
        <taxon>Eukaryota</taxon>
        <taxon>Viridiplantae</taxon>
        <taxon>Streptophyta</taxon>
        <taxon>Embryophyta</taxon>
        <taxon>Tracheophyta</taxon>
        <taxon>Spermatophyta</taxon>
        <taxon>Magnoliopsida</taxon>
        <taxon>eudicotyledons</taxon>
        <taxon>Gunneridae</taxon>
        <taxon>Pentapetalae</taxon>
        <taxon>rosids</taxon>
        <taxon>fabids</taxon>
        <taxon>Fabales</taxon>
        <taxon>Fabaceae</taxon>
        <taxon>Papilionoideae</taxon>
        <taxon>50 kb inversion clade</taxon>
        <taxon>NPAAA clade</taxon>
        <taxon>indigoferoid/millettioid clade</taxon>
        <taxon>Phaseoleae</taxon>
        <taxon>Psophocarpus</taxon>
    </lineage>
</organism>
<evidence type="ECO:0000256" key="1">
    <source>
        <dbReference type="SAM" id="MobiDB-lite"/>
    </source>
</evidence>
<keyword evidence="3" id="KW-1185">Reference proteome</keyword>
<sequence length="232" mass="28034">MRDRERVRKRERTWSETSMKAGGRNRLQREKENSWKYRPRGRKSLTDIERLDQISKTVLIDGESIVKFKHMKGDLVLIEGAFEKWIQDWLDNQREVEKFNIFNSGKMEPLFSFWNRAVWIRILICHYRFGVTHAWLELRTNLEQLSIFMMRLRIWKTYNMQRYENNFDNNLFPIDIGMMLQSDRSEFDVTLPCKSHAIAMATSQVWVKVKFWWPTRKMGSKSNVKLPKDLHP</sequence>
<gene>
    <name evidence="2" type="ORF">VNO78_31147</name>
</gene>
<comment type="caution">
    <text evidence="2">The sequence shown here is derived from an EMBL/GenBank/DDBJ whole genome shotgun (WGS) entry which is preliminary data.</text>
</comment>
<evidence type="ECO:0000313" key="3">
    <source>
        <dbReference type="Proteomes" id="UP001386955"/>
    </source>
</evidence>
<feature type="compositionally biased region" description="Basic and acidic residues" evidence="1">
    <location>
        <begin position="1"/>
        <end position="14"/>
    </location>
</feature>
<accession>A0AAN9RXX2</accession>
<reference evidence="2 3" key="1">
    <citation type="submission" date="2024-01" db="EMBL/GenBank/DDBJ databases">
        <title>The genomes of 5 underutilized Papilionoideae crops provide insights into root nodulation and disease resistanc.</title>
        <authorList>
            <person name="Jiang F."/>
        </authorList>
    </citation>
    <scope>NUCLEOTIDE SEQUENCE [LARGE SCALE GENOMIC DNA]</scope>
    <source>
        <strain evidence="2">DUOXIRENSHENG_FW03</strain>
        <tissue evidence="2">Leaves</tissue>
    </source>
</reference>
<dbReference type="AlphaFoldDB" id="A0AAN9RXX2"/>
<dbReference type="EMBL" id="JAYMYS010000008">
    <property type="protein sequence ID" value="KAK7385429.1"/>
    <property type="molecule type" value="Genomic_DNA"/>
</dbReference>